<dbReference type="SUPFAM" id="SSF53850">
    <property type="entry name" value="Periplasmic binding protein-like II"/>
    <property type="match status" value="1"/>
</dbReference>
<evidence type="ECO:0000313" key="6">
    <source>
        <dbReference type="EMBL" id="GAA6196446.1"/>
    </source>
</evidence>
<dbReference type="Pfam" id="PF00126">
    <property type="entry name" value="HTH_1"/>
    <property type="match status" value="1"/>
</dbReference>
<name>A0ABQ0AKR0_9RHOB</name>
<keyword evidence="4" id="KW-0804">Transcription</keyword>
<evidence type="ECO:0000256" key="1">
    <source>
        <dbReference type="ARBA" id="ARBA00009437"/>
    </source>
</evidence>
<evidence type="ECO:0000256" key="3">
    <source>
        <dbReference type="ARBA" id="ARBA00023125"/>
    </source>
</evidence>
<comment type="caution">
    <text evidence="6">The sequence shown here is derived from an EMBL/GenBank/DDBJ whole genome shotgun (WGS) entry which is preliminary data.</text>
</comment>
<dbReference type="InterPro" id="IPR036388">
    <property type="entry name" value="WH-like_DNA-bd_sf"/>
</dbReference>
<evidence type="ECO:0000256" key="4">
    <source>
        <dbReference type="ARBA" id="ARBA00023163"/>
    </source>
</evidence>
<dbReference type="InterPro" id="IPR005119">
    <property type="entry name" value="LysR_subst-bd"/>
</dbReference>
<keyword evidence="3" id="KW-0238">DNA-binding</keyword>
<accession>A0ABQ0AKR0</accession>
<dbReference type="SUPFAM" id="SSF46785">
    <property type="entry name" value="Winged helix' DNA-binding domain"/>
    <property type="match status" value="1"/>
</dbReference>
<reference evidence="6 7" key="1">
    <citation type="submission" date="2024-04" db="EMBL/GenBank/DDBJ databases">
        <title>Draft genome sequence of Pseudophaeobacter arcticus NBRC 116598.</title>
        <authorList>
            <person name="Miyakawa T."/>
            <person name="Kusuya Y."/>
            <person name="Miura T."/>
        </authorList>
    </citation>
    <scope>NUCLEOTIDE SEQUENCE [LARGE SCALE GENOMIC DNA]</scope>
    <source>
        <strain evidence="6 7">SU-CL00105</strain>
    </source>
</reference>
<evidence type="ECO:0000256" key="2">
    <source>
        <dbReference type="ARBA" id="ARBA00023015"/>
    </source>
</evidence>
<organism evidence="6 7">
    <name type="scientific">Pseudophaeobacter arcticus</name>
    <dbReference type="NCBI Taxonomy" id="385492"/>
    <lineage>
        <taxon>Bacteria</taxon>
        <taxon>Pseudomonadati</taxon>
        <taxon>Pseudomonadota</taxon>
        <taxon>Alphaproteobacteria</taxon>
        <taxon>Rhodobacterales</taxon>
        <taxon>Paracoccaceae</taxon>
        <taxon>Pseudophaeobacter</taxon>
    </lineage>
</organism>
<dbReference type="Proteomes" id="UP001441944">
    <property type="component" value="Unassembled WGS sequence"/>
</dbReference>
<evidence type="ECO:0000313" key="7">
    <source>
        <dbReference type="Proteomes" id="UP001441944"/>
    </source>
</evidence>
<dbReference type="Gene3D" id="3.40.190.10">
    <property type="entry name" value="Periplasmic binding protein-like II"/>
    <property type="match status" value="2"/>
</dbReference>
<dbReference type="PANTHER" id="PTHR30346:SF17">
    <property type="entry name" value="LYSR FAMILY TRANSCRIPTIONAL REGULATOR"/>
    <property type="match status" value="1"/>
</dbReference>
<dbReference type="Pfam" id="PF03466">
    <property type="entry name" value="LysR_substrate"/>
    <property type="match status" value="1"/>
</dbReference>
<evidence type="ECO:0000259" key="5">
    <source>
        <dbReference type="PROSITE" id="PS50931"/>
    </source>
</evidence>
<dbReference type="InterPro" id="IPR000847">
    <property type="entry name" value="LysR_HTH_N"/>
</dbReference>
<comment type="similarity">
    <text evidence="1">Belongs to the LysR transcriptional regulatory family.</text>
</comment>
<dbReference type="PANTHER" id="PTHR30346">
    <property type="entry name" value="TRANSCRIPTIONAL DUAL REGULATOR HCAR-RELATED"/>
    <property type="match status" value="1"/>
</dbReference>
<gene>
    <name evidence="6" type="ORF">NBRC116598_18900</name>
</gene>
<sequence>MGSFSHAARANGVSQPTVSAAIQKLEDLMGGDLFYRHRRGLTVTPLGERLYAEAAGSVAQLSGMVQRLQASERRLLRIHCPPDVLLASFTAGFRALRLAHPETYLSFAPVLEEADLALISEGCVPAGHDFFPLRTESYGVALPQAHVLAAGSSVDLADLRDEARIHRPYCPNADSMPDEQGLIPLPPAQALHDQQVLDLVAAGLGVAFVPMSHDGIHGGVTVRPLRNAPEVFRTLGVSSRKTVFARQFAQFLVAARQ</sequence>
<dbReference type="PRINTS" id="PR00039">
    <property type="entry name" value="HTHLYSR"/>
</dbReference>
<feature type="domain" description="HTH lysR-type" evidence="5">
    <location>
        <begin position="1"/>
        <end position="44"/>
    </location>
</feature>
<dbReference type="PROSITE" id="PS50931">
    <property type="entry name" value="HTH_LYSR"/>
    <property type="match status" value="1"/>
</dbReference>
<keyword evidence="7" id="KW-1185">Reference proteome</keyword>
<dbReference type="EMBL" id="BAABWU010000006">
    <property type="protein sequence ID" value="GAA6196446.1"/>
    <property type="molecule type" value="Genomic_DNA"/>
</dbReference>
<proteinExistence type="inferred from homology"/>
<dbReference type="Gene3D" id="1.10.10.10">
    <property type="entry name" value="Winged helix-like DNA-binding domain superfamily/Winged helix DNA-binding domain"/>
    <property type="match status" value="1"/>
</dbReference>
<protein>
    <submittedName>
        <fullName evidence="6">LysR substrate-binding domain-containing protein</fullName>
    </submittedName>
</protein>
<dbReference type="InterPro" id="IPR036390">
    <property type="entry name" value="WH_DNA-bd_sf"/>
</dbReference>
<keyword evidence="2" id="KW-0805">Transcription regulation</keyword>